<proteinExistence type="predicted"/>
<feature type="transmembrane region" description="Helical" evidence="11">
    <location>
        <begin position="680"/>
        <end position="700"/>
    </location>
</feature>
<protein>
    <submittedName>
        <fullName evidence="16">Na+/H+ antiporter subunit A</fullName>
    </submittedName>
</protein>
<evidence type="ECO:0000256" key="10">
    <source>
        <dbReference type="SAM" id="MobiDB-lite"/>
    </source>
</evidence>
<evidence type="ECO:0000259" key="13">
    <source>
        <dbReference type="Pfam" id="PF00662"/>
    </source>
</evidence>
<dbReference type="PRINTS" id="PR01435">
    <property type="entry name" value="NPOXDRDTASE5"/>
</dbReference>
<keyword evidence="17" id="KW-1185">Reference proteome</keyword>
<feature type="transmembrane region" description="Helical" evidence="11">
    <location>
        <begin position="640"/>
        <end position="659"/>
    </location>
</feature>
<keyword evidence="5 9" id="KW-0812">Transmembrane</keyword>
<evidence type="ECO:0000259" key="15">
    <source>
        <dbReference type="Pfam" id="PF20501"/>
    </source>
</evidence>
<name>A0ABP6RXH1_9PSEU</name>
<evidence type="ECO:0000256" key="2">
    <source>
        <dbReference type="ARBA" id="ARBA00022448"/>
    </source>
</evidence>
<keyword evidence="4" id="KW-1003">Cell membrane</keyword>
<dbReference type="Pfam" id="PF13244">
    <property type="entry name" value="MbhD"/>
    <property type="match status" value="1"/>
</dbReference>
<comment type="caution">
    <text evidence="16">The sequence shown here is derived from an EMBL/GenBank/DDBJ whole genome shotgun (WGS) entry which is preliminary data.</text>
</comment>
<feature type="transmembrane region" description="Helical" evidence="11">
    <location>
        <begin position="741"/>
        <end position="758"/>
    </location>
</feature>
<feature type="domain" description="MrpA C-terminal/MbhE" evidence="15">
    <location>
        <begin position="679"/>
        <end position="756"/>
    </location>
</feature>
<feature type="transmembrane region" description="Helical" evidence="11">
    <location>
        <begin position="402"/>
        <end position="421"/>
    </location>
</feature>
<feature type="domain" description="NADH-Ubiquinone oxidoreductase (complex I) chain 5 N-terminal" evidence="13">
    <location>
        <begin position="65"/>
        <end position="100"/>
    </location>
</feature>
<feature type="transmembrane region" description="Helical" evidence="11">
    <location>
        <begin position="442"/>
        <end position="464"/>
    </location>
</feature>
<feature type="domain" description="NADH:quinone oxidoreductase/Mrp antiporter transmembrane" evidence="12">
    <location>
        <begin position="125"/>
        <end position="405"/>
    </location>
</feature>
<evidence type="ECO:0000256" key="3">
    <source>
        <dbReference type="ARBA" id="ARBA00022449"/>
    </source>
</evidence>
<feature type="transmembrane region" description="Helical" evidence="11">
    <location>
        <begin position="131"/>
        <end position="151"/>
    </location>
</feature>
<feature type="transmembrane region" description="Helical" evidence="11">
    <location>
        <begin position="198"/>
        <end position="215"/>
    </location>
</feature>
<evidence type="ECO:0000259" key="14">
    <source>
        <dbReference type="Pfam" id="PF13244"/>
    </source>
</evidence>
<evidence type="ECO:0000256" key="9">
    <source>
        <dbReference type="RuleBase" id="RU000320"/>
    </source>
</evidence>
<dbReference type="RefSeq" id="WP_344930012.1">
    <property type="nucleotide sequence ID" value="NZ_BAAAYK010000038.1"/>
</dbReference>
<keyword evidence="2" id="KW-0813">Transport</keyword>
<feature type="transmembrane region" description="Helical" evidence="11">
    <location>
        <begin position="363"/>
        <end position="382"/>
    </location>
</feature>
<feature type="transmembrane region" description="Helical" evidence="11">
    <location>
        <begin position="560"/>
        <end position="580"/>
    </location>
</feature>
<gene>
    <name evidence="16" type="ORF">GCM10020366_51810</name>
</gene>
<sequence length="797" mass="83350">MSAFVLVHLLVALALPIVARRNTGMAFAIAALPPAAALTWVLARSGAVLSGDAIVEEVPWSPLLGLEFTFRLDALAVLMTLLVSGIGVLVLVYSIGYFHAGSGDARRSAPLLLTFAGTMFGLILADDLLTVYVFWELTTVCSFLLVGQAGISRESRRSALQALMITTMGGLVMLLGFVVLGEAAGTYRISEIVAEPPGGTPLAVAASLILVGALTKSAQVPFHNWLPTAMVAPTPISAYLHAASMVKAGVFLVARLGPVFVGVPEWWLPTVVFGLITMVFGGWRALHETDLKKLLAYGTVSQLGFLMVLVGQGTYAAALAGAAMLLAHGMFKATLFLVVGIVDHQTGTRDVRELSGLGRRMPALATIAALAVASMAGLPPMLGFLGKEAAFGAFLEEGGGTGLLIDFVLLLGSVFTVAYSARMLWGAFARKPGVAPTGGKQPGAVLLVPAAIPAFAGVVLGIGYPLTDELAGSYAAVYGAGVDPLHLELWHGFELPLLFSVVAVAAGLWVHAMRVPLTALRRRLPKPLDAQRGYERIMALLERTAVGVTGRTQVGSLPTYLAIILLTVVAVPGSVLVYHAHVPADMALHHNLLQIPLAILVIIAAIAVVRAKRRLTAVLLVGVIGYGIGGLFIVDGGPDVALAQFLVETLTMVAFVFVLRRLPARFTKGDAARSLRWPKLALSVAGGVVIALGAVLFSAARQQPPAVSADFIAQSEEGAGATNIVNAILVDFRAFDTVGEISVLAVAATGVASLVLASRFDRRRRSSRGAQATAPAERPGVVLSGNGNGRRQEEEQS</sequence>
<dbReference type="InterPro" id="IPR025383">
    <property type="entry name" value="MrpA_C/MbhD"/>
</dbReference>
<feature type="transmembrane region" description="Helical" evidence="11">
    <location>
        <begin position="294"/>
        <end position="311"/>
    </location>
</feature>
<organism evidence="16 17">
    <name type="scientific">Saccharopolyspora gregorii</name>
    <dbReference type="NCBI Taxonomy" id="33914"/>
    <lineage>
        <taxon>Bacteria</taxon>
        <taxon>Bacillati</taxon>
        <taxon>Actinomycetota</taxon>
        <taxon>Actinomycetes</taxon>
        <taxon>Pseudonocardiales</taxon>
        <taxon>Pseudonocardiaceae</taxon>
        <taxon>Saccharopolyspora</taxon>
    </lineage>
</organism>
<feature type="transmembrane region" description="Helical" evidence="11">
    <location>
        <begin position="497"/>
        <end position="517"/>
    </location>
</feature>
<evidence type="ECO:0000256" key="11">
    <source>
        <dbReference type="SAM" id="Phobius"/>
    </source>
</evidence>
<reference evidence="17" key="1">
    <citation type="journal article" date="2019" name="Int. J. Syst. Evol. Microbiol.">
        <title>The Global Catalogue of Microorganisms (GCM) 10K type strain sequencing project: providing services to taxonomists for standard genome sequencing and annotation.</title>
        <authorList>
            <consortium name="The Broad Institute Genomics Platform"/>
            <consortium name="The Broad Institute Genome Sequencing Center for Infectious Disease"/>
            <person name="Wu L."/>
            <person name="Ma J."/>
        </authorList>
    </citation>
    <scope>NUCLEOTIDE SEQUENCE [LARGE SCALE GENOMIC DNA]</scope>
    <source>
        <strain evidence="17">JCM 9687</strain>
    </source>
</reference>
<dbReference type="Pfam" id="PF00361">
    <property type="entry name" value="Proton_antipo_M"/>
    <property type="match status" value="1"/>
</dbReference>
<evidence type="ECO:0000256" key="4">
    <source>
        <dbReference type="ARBA" id="ARBA00022475"/>
    </source>
</evidence>
<dbReference type="InterPro" id="IPR050616">
    <property type="entry name" value="CPA3_Na-H_Antiporter_A"/>
</dbReference>
<evidence type="ECO:0000256" key="1">
    <source>
        <dbReference type="ARBA" id="ARBA00004651"/>
    </source>
</evidence>
<feature type="transmembrane region" description="Helical" evidence="11">
    <location>
        <begin position="616"/>
        <end position="634"/>
    </location>
</feature>
<dbReference type="Pfam" id="PF00662">
    <property type="entry name" value="Proton_antipo_N"/>
    <property type="match status" value="1"/>
</dbReference>
<evidence type="ECO:0000313" key="17">
    <source>
        <dbReference type="Proteomes" id="UP001500483"/>
    </source>
</evidence>
<feature type="region of interest" description="Disordered" evidence="10">
    <location>
        <begin position="766"/>
        <end position="797"/>
    </location>
</feature>
<dbReference type="PANTHER" id="PTHR43373">
    <property type="entry name" value="NA(+)/H(+) ANTIPORTER SUBUNIT"/>
    <property type="match status" value="1"/>
</dbReference>
<evidence type="ECO:0000313" key="16">
    <source>
        <dbReference type="EMBL" id="GAA3362724.1"/>
    </source>
</evidence>
<feature type="transmembrane region" description="Helical" evidence="11">
    <location>
        <begin position="74"/>
        <end position="96"/>
    </location>
</feature>
<feature type="domain" description="MrpA C-terminal/MbhD" evidence="14">
    <location>
        <begin position="599"/>
        <end position="663"/>
    </location>
</feature>
<keyword evidence="8 11" id="KW-0472">Membrane</keyword>
<dbReference type="InterPro" id="IPR001750">
    <property type="entry name" value="ND/Mrp_TM"/>
</dbReference>
<dbReference type="PRINTS" id="PR01434">
    <property type="entry name" value="NADHDHGNASE5"/>
</dbReference>
<evidence type="ECO:0000256" key="8">
    <source>
        <dbReference type="ARBA" id="ARBA00023136"/>
    </source>
</evidence>
<dbReference type="InterPro" id="IPR046806">
    <property type="entry name" value="MrpA_C/MbhE"/>
</dbReference>
<feature type="transmembrane region" description="Helical" evidence="11">
    <location>
        <begin position="592"/>
        <end position="609"/>
    </location>
</feature>
<dbReference type="Proteomes" id="UP001500483">
    <property type="component" value="Unassembled WGS sequence"/>
</dbReference>
<dbReference type="PANTHER" id="PTHR43373:SF1">
    <property type="entry name" value="NA(+)_H(+) ANTIPORTER SUBUNIT A"/>
    <property type="match status" value="1"/>
</dbReference>
<keyword evidence="7" id="KW-0406">Ion transport</keyword>
<comment type="subcellular location">
    <subcellularLocation>
        <location evidence="1">Cell membrane</location>
        <topology evidence="1">Multi-pass membrane protein</topology>
    </subcellularLocation>
    <subcellularLocation>
        <location evidence="9">Membrane</location>
        <topology evidence="9">Multi-pass membrane protein</topology>
    </subcellularLocation>
</comment>
<feature type="transmembrane region" description="Helical" evidence="11">
    <location>
        <begin position="266"/>
        <end position="287"/>
    </location>
</feature>
<dbReference type="EMBL" id="BAAAYK010000038">
    <property type="protein sequence ID" value="GAA3362724.1"/>
    <property type="molecule type" value="Genomic_DNA"/>
</dbReference>
<accession>A0ABP6RXH1</accession>
<feature type="transmembrane region" description="Helical" evidence="11">
    <location>
        <begin position="163"/>
        <end position="186"/>
    </location>
</feature>
<dbReference type="Pfam" id="PF20501">
    <property type="entry name" value="MbhE"/>
    <property type="match status" value="1"/>
</dbReference>
<keyword evidence="6 11" id="KW-1133">Transmembrane helix</keyword>
<evidence type="ECO:0000259" key="12">
    <source>
        <dbReference type="Pfam" id="PF00361"/>
    </source>
</evidence>
<dbReference type="InterPro" id="IPR001516">
    <property type="entry name" value="Proton_antipo_N"/>
</dbReference>
<evidence type="ECO:0000256" key="7">
    <source>
        <dbReference type="ARBA" id="ARBA00023065"/>
    </source>
</evidence>
<evidence type="ECO:0000256" key="6">
    <source>
        <dbReference type="ARBA" id="ARBA00022989"/>
    </source>
</evidence>
<feature type="transmembrane region" description="Helical" evidence="11">
    <location>
        <begin position="317"/>
        <end position="342"/>
    </location>
</feature>
<keyword evidence="3" id="KW-0050">Antiport</keyword>
<evidence type="ECO:0000256" key="5">
    <source>
        <dbReference type="ARBA" id="ARBA00022692"/>
    </source>
</evidence>
<feature type="transmembrane region" description="Helical" evidence="11">
    <location>
        <begin position="108"/>
        <end position="125"/>
    </location>
</feature>